<dbReference type="Pfam" id="PF07727">
    <property type="entry name" value="RVT_2"/>
    <property type="match status" value="1"/>
</dbReference>
<protein>
    <recommendedName>
        <fullName evidence="1">Reverse transcriptase Ty1/copia-type domain-containing protein</fullName>
    </recommendedName>
</protein>
<organism evidence="2 3">
    <name type="scientific">Austropuccinia psidii MF-1</name>
    <dbReference type="NCBI Taxonomy" id="1389203"/>
    <lineage>
        <taxon>Eukaryota</taxon>
        <taxon>Fungi</taxon>
        <taxon>Dikarya</taxon>
        <taxon>Basidiomycota</taxon>
        <taxon>Pucciniomycotina</taxon>
        <taxon>Pucciniomycetes</taxon>
        <taxon>Pucciniales</taxon>
        <taxon>Sphaerophragmiaceae</taxon>
        <taxon>Austropuccinia</taxon>
    </lineage>
</organism>
<dbReference type="Proteomes" id="UP000765509">
    <property type="component" value="Unassembled WGS sequence"/>
</dbReference>
<comment type="caution">
    <text evidence="2">The sequence shown here is derived from an EMBL/GenBank/DDBJ whole genome shotgun (WGS) entry which is preliminary data.</text>
</comment>
<dbReference type="EMBL" id="AVOT02002419">
    <property type="protein sequence ID" value="MBW0470289.1"/>
    <property type="molecule type" value="Genomic_DNA"/>
</dbReference>
<name>A0A9Q3GKE8_9BASI</name>
<gene>
    <name evidence="2" type="ORF">O181_010004</name>
</gene>
<evidence type="ECO:0000313" key="3">
    <source>
        <dbReference type="Proteomes" id="UP000765509"/>
    </source>
</evidence>
<dbReference type="AlphaFoldDB" id="A0A9Q3GKE8"/>
<evidence type="ECO:0000259" key="1">
    <source>
        <dbReference type="Pfam" id="PF07727"/>
    </source>
</evidence>
<proteinExistence type="predicted"/>
<evidence type="ECO:0000313" key="2">
    <source>
        <dbReference type="EMBL" id="MBW0470289.1"/>
    </source>
</evidence>
<dbReference type="InterPro" id="IPR013103">
    <property type="entry name" value="RVT_2"/>
</dbReference>
<feature type="domain" description="Reverse transcriptase Ty1/copia-type" evidence="1">
    <location>
        <begin position="15"/>
        <end position="87"/>
    </location>
</feature>
<reference evidence="2" key="1">
    <citation type="submission" date="2021-03" db="EMBL/GenBank/DDBJ databases">
        <title>Draft genome sequence of rust myrtle Austropuccinia psidii MF-1, a brazilian biotype.</title>
        <authorList>
            <person name="Quecine M.C."/>
            <person name="Pachon D.M.R."/>
            <person name="Bonatelli M.L."/>
            <person name="Correr F.H."/>
            <person name="Franceschini L.M."/>
            <person name="Leite T.F."/>
            <person name="Margarido G.R.A."/>
            <person name="Almeida C.A."/>
            <person name="Ferrarezi J.A."/>
            <person name="Labate C.A."/>
        </authorList>
    </citation>
    <scope>NUCLEOTIDE SEQUENCE</scope>
    <source>
        <strain evidence="2">MF-1</strain>
    </source>
</reference>
<accession>A0A9Q3GKE8</accession>
<sequence length="105" mass="11978">MEAVKKELENMKKLDVWEEVPINEEYKLIGTTWVFKTKRSEKHEILEHKARLCAQGFSQTPGIDFSKTFAPTGRLNSLQTLISHEASTGLSLNNWTSRAPFSMPP</sequence>
<dbReference type="OrthoDB" id="7691805at2759"/>
<keyword evidence="3" id="KW-1185">Reference proteome</keyword>